<keyword evidence="3" id="KW-0809">Transit peptide</keyword>
<evidence type="ECO:0000256" key="7">
    <source>
        <dbReference type="ARBA" id="ARBA00040545"/>
    </source>
</evidence>
<sequence length="716" mass="79972">MLCHFKNLLQHKFSLRQMSRAAFHLTSNQFTKSEQYEQYTKLFECDGVREITLREPKTRNPLSLRMMEEIMQHLCAEWHNKNLRCIIISSTGPVWSAGHDLKEISPECGVEQQTLVFEKLAKIVENIRRAPVPVIAKVNGIVAAGGVQLVASCDMVVCTEKSHFMTPSANIGVFASTPAVIMSRLMPHNKCLDMLLTGHPITAQDALKYGITQNNYIIYSLQGLVSRVVSEADLDKEMEKIIISIKSKSRAVLALGKEFFYKQLELPLEQAYQQAIKKMIENLNLTDSHEGIRSFMEKRKPNWSHITIKILKAFLPKYYASCLIHTTGGPTLQKFVEVVERNGVREITLNDPKTRNSLSMAMMDDILEALCLDWSNKELRCIILKAHGNVWSAGHNLRELGPCKPSKKQTEIFEKLTKIILSIYKAPVPVIAEVNGLAAAAGCQLAASCDFVIATDKSTFMTPGANFGIFCSTPGIAVSRVMSRSNAAYMLMTGLPINAQQAYQAGLVARVVSEDNLEKEMCEITSAIKAKSHAVIALGKKFYYEQLQLPLEEAYRLGAEKMTENLALPDTQEGITAFKEKRKPMRRYVRVQQSDGVRELIINDPTSNNSLTTIMMDTLSEEIRSDWSDEDLRCIVLRTVIVNGLVAAAGCQLVASCDFVVAIDKNAFITIADIGLFCSIPGIAKSRVMSRSKPACLVTRLVNERDLYTKMLSYGY</sequence>
<keyword evidence="2" id="KW-0276">Fatty acid metabolism</keyword>
<dbReference type="InterPro" id="IPR001753">
    <property type="entry name" value="Enoyl-CoA_hydra/iso"/>
</dbReference>
<dbReference type="Gene3D" id="3.90.226.10">
    <property type="entry name" value="2-enoyl-CoA Hydratase, Chain A, domain 1"/>
    <property type="match status" value="2"/>
</dbReference>
<evidence type="ECO:0000256" key="1">
    <source>
        <dbReference type="ARBA" id="ARBA00004173"/>
    </source>
</evidence>
<dbReference type="Pfam" id="PF00378">
    <property type="entry name" value="ECH_1"/>
    <property type="match status" value="3"/>
</dbReference>
<dbReference type="InterPro" id="IPR029045">
    <property type="entry name" value="ClpP/crotonase-like_dom_sf"/>
</dbReference>
<dbReference type="AlphaFoldDB" id="A0A1A9UGZ4"/>
<comment type="subcellular location">
    <subcellularLocation>
        <location evidence="1">Mitochondrion</location>
    </subcellularLocation>
</comment>
<evidence type="ECO:0000256" key="2">
    <source>
        <dbReference type="ARBA" id="ARBA00022832"/>
    </source>
</evidence>
<dbReference type="SUPFAM" id="SSF52096">
    <property type="entry name" value="ClpP/crotonase"/>
    <property type="match status" value="3"/>
</dbReference>
<dbReference type="Gene3D" id="1.10.12.10">
    <property type="entry name" value="Lyase 2-enoyl-coa Hydratase, Chain A, domain 2"/>
    <property type="match status" value="2"/>
</dbReference>
<evidence type="ECO:0000256" key="4">
    <source>
        <dbReference type="ARBA" id="ARBA00023098"/>
    </source>
</evidence>
<dbReference type="GO" id="GO:0005739">
    <property type="term" value="C:mitochondrion"/>
    <property type="evidence" value="ECO:0007669"/>
    <property type="project" value="UniProtKB-SubCell"/>
</dbReference>
<dbReference type="InterPro" id="IPR052377">
    <property type="entry name" value="Mitochondrial_ECH-domain"/>
</dbReference>
<reference evidence="8" key="1">
    <citation type="submission" date="2020-05" db="UniProtKB">
        <authorList>
            <consortium name="EnsemblMetazoa"/>
        </authorList>
    </citation>
    <scope>IDENTIFICATION</scope>
    <source>
        <strain evidence="8">TTRI</strain>
    </source>
</reference>
<organism evidence="8 9">
    <name type="scientific">Glossina austeni</name>
    <name type="common">Savannah tsetse fly</name>
    <dbReference type="NCBI Taxonomy" id="7395"/>
    <lineage>
        <taxon>Eukaryota</taxon>
        <taxon>Metazoa</taxon>
        <taxon>Ecdysozoa</taxon>
        <taxon>Arthropoda</taxon>
        <taxon>Hexapoda</taxon>
        <taxon>Insecta</taxon>
        <taxon>Pterygota</taxon>
        <taxon>Neoptera</taxon>
        <taxon>Endopterygota</taxon>
        <taxon>Diptera</taxon>
        <taxon>Brachycera</taxon>
        <taxon>Muscomorpha</taxon>
        <taxon>Hippoboscoidea</taxon>
        <taxon>Glossinidae</taxon>
        <taxon>Glossina</taxon>
    </lineage>
</organism>
<evidence type="ECO:0000256" key="3">
    <source>
        <dbReference type="ARBA" id="ARBA00022946"/>
    </source>
</evidence>
<proteinExistence type="predicted"/>
<evidence type="ECO:0000256" key="6">
    <source>
        <dbReference type="ARBA" id="ARBA00037410"/>
    </source>
</evidence>
<name>A0A1A9UGZ4_GLOAU</name>
<dbReference type="GO" id="GO:0016836">
    <property type="term" value="F:hydro-lyase activity"/>
    <property type="evidence" value="ECO:0007669"/>
    <property type="project" value="TreeGrafter"/>
</dbReference>
<dbReference type="VEuPathDB" id="VectorBase:GAUT004610"/>
<evidence type="ECO:0000256" key="5">
    <source>
        <dbReference type="ARBA" id="ARBA00023128"/>
    </source>
</evidence>
<dbReference type="PANTHER" id="PTHR43602">
    <property type="match status" value="1"/>
</dbReference>
<comment type="function">
    <text evidence="6">May play a role in fatty acid biosynthesis and insulin sensitivity.</text>
</comment>
<dbReference type="PANTHER" id="PTHR43602:SF1">
    <property type="entry name" value="ENOYL-COA HYDRATASE DOMAIN-CONTAINING PROTEIN 3, MITOCHONDRIAL"/>
    <property type="match status" value="1"/>
</dbReference>
<keyword evidence="9" id="KW-1185">Reference proteome</keyword>
<dbReference type="EnsemblMetazoa" id="GAUT004610-RA">
    <property type="protein sequence ID" value="GAUT004610-PA"/>
    <property type="gene ID" value="GAUT004610"/>
</dbReference>
<keyword evidence="4" id="KW-0443">Lipid metabolism</keyword>
<protein>
    <recommendedName>
        <fullName evidence="7">Enoyl-CoA hydratase domain-containing protein 3, mitochondrial</fullName>
    </recommendedName>
</protein>
<dbReference type="STRING" id="7395.A0A1A9UGZ4"/>
<keyword evidence="5" id="KW-0496">Mitochondrion</keyword>
<evidence type="ECO:0000313" key="8">
    <source>
        <dbReference type="EnsemblMetazoa" id="GAUT004610-PA"/>
    </source>
</evidence>
<accession>A0A1A9UGZ4</accession>
<evidence type="ECO:0000313" key="9">
    <source>
        <dbReference type="Proteomes" id="UP000078200"/>
    </source>
</evidence>
<dbReference type="GO" id="GO:0006631">
    <property type="term" value="P:fatty acid metabolic process"/>
    <property type="evidence" value="ECO:0007669"/>
    <property type="project" value="UniProtKB-KW"/>
</dbReference>
<dbReference type="CDD" id="cd06558">
    <property type="entry name" value="crotonase-like"/>
    <property type="match status" value="2"/>
</dbReference>
<dbReference type="Proteomes" id="UP000078200">
    <property type="component" value="Unassembled WGS sequence"/>
</dbReference>
<dbReference type="InterPro" id="IPR014748">
    <property type="entry name" value="Enoyl-CoA_hydra_C"/>
</dbReference>